<evidence type="ECO:0000256" key="8">
    <source>
        <dbReference type="ARBA" id="ARBA00025704"/>
    </source>
</evidence>
<dbReference type="CDD" id="cd06223">
    <property type="entry name" value="PRTases_typeI"/>
    <property type="match status" value="1"/>
</dbReference>
<dbReference type="GO" id="GO:0006166">
    <property type="term" value="P:purine ribonucleoside salvage"/>
    <property type="evidence" value="ECO:0007669"/>
    <property type="project" value="UniProtKB-KW"/>
</dbReference>
<dbReference type="InterPro" id="IPR029057">
    <property type="entry name" value="PRTase-like"/>
</dbReference>
<evidence type="ECO:0000256" key="2">
    <source>
        <dbReference type="ARBA" id="ARBA00008391"/>
    </source>
</evidence>
<evidence type="ECO:0000256" key="7">
    <source>
        <dbReference type="ARBA" id="ARBA00022726"/>
    </source>
</evidence>
<dbReference type="EMBL" id="VNHW01000014">
    <property type="protein sequence ID" value="TYP84573.1"/>
    <property type="molecule type" value="Genomic_DNA"/>
</dbReference>
<dbReference type="Proteomes" id="UP000322499">
    <property type="component" value="Unassembled WGS sequence"/>
</dbReference>
<keyword evidence="6 9" id="KW-0808">Transferase</keyword>
<sequence>MTEPGRRAVLDTFRWVEGHADVWRVFADADALRKVVAGLAAPWSDVGVTHVVGIEARGFVVGAPVAVALGAGFVAVRKGPAGALPGATLTTTAAADYRRRRHDLRMQDLLGPGTRVLLVDDWAERGSQATAAATLVRRSGAEFLGVSLVVDELSDDVRTRLGRVTSLVTRQDLGDL</sequence>
<name>A0A5S5CS16_9ACTN</name>
<evidence type="ECO:0000256" key="4">
    <source>
        <dbReference type="ARBA" id="ARBA00022490"/>
    </source>
</evidence>
<evidence type="ECO:0000313" key="10">
    <source>
        <dbReference type="Proteomes" id="UP000322499"/>
    </source>
</evidence>
<proteinExistence type="inferred from homology"/>
<evidence type="ECO:0000256" key="6">
    <source>
        <dbReference type="ARBA" id="ARBA00022679"/>
    </source>
</evidence>
<dbReference type="Gene3D" id="3.40.50.2020">
    <property type="match status" value="1"/>
</dbReference>
<keyword evidence="10" id="KW-1185">Reference proteome</keyword>
<dbReference type="GO" id="GO:0005737">
    <property type="term" value="C:cytoplasm"/>
    <property type="evidence" value="ECO:0007669"/>
    <property type="project" value="UniProtKB-SubCell"/>
</dbReference>
<gene>
    <name evidence="9" type="ORF">BD833_1142</name>
</gene>
<comment type="subcellular location">
    <subcellularLocation>
        <location evidence="1">Cytoplasm</location>
    </subcellularLocation>
</comment>
<keyword evidence="7" id="KW-0660">Purine salvage</keyword>
<accession>A0A5S5CS16</accession>
<evidence type="ECO:0000313" key="9">
    <source>
        <dbReference type="EMBL" id="TYP84573.1"/>
    </source>
</evidence>
<evidence type="ECO:0000256" key="1">
    <source>
        <dbReference type="ARBA" id="ARBA00004496"/>
    </source>
</evidence>
<comment type="similarity">
    <text evidence="2">Belongs to the purine/pyrimidine phosphoribosyltransferase family.</text>
</comment>
<dbReference type="InterPro" id="IPR000836">
    <property type="entry name" value="PRTase_dom"/>
</dbReference>
<reference evidence="9 10" key="1">
    <citation type="submission" date="2019-07" db="EMBL/GenBank/DDBJ databases">
        <title>Genomic Encyclopedia of Archaeal and Bacterial Type Strains, Phase II (KMG-II): from individual species to whole genera.</title>
        <authorList>
            <person name="Goeker M."/>
        </authorList>
    </citation>
    <scope>NUCLEOTIDE SEQUENCE [LARGE SCALE GENOMIC DNA]</scope>
    <source>
        <strain evidence="9 10">DSM 46842</strain>
    </source>
</reference>
<keyword evidence="5 9" id="KW-0328">Glycosyltransferase</keyword>
<dbReference type="RefSeq" id="WP_166534607.1">
    <property type="nucleotide sequence ID" value="NZ_VNHW01000014.1"/>
</dbReference>
<dbReference type="AlphaFoldDB" id="A0A5S5CS16"/>
<evidence type="ECO:0000256" key="3">
    <source>
        <dbReference type="ARBA" id="ARBA00011738"/>
    </source>
</evidence>
<dbReference type="GO" id="GO:0003999">
    <property type="term" value="F:adenine phosphoribosyltransferase activity"/>
    <property type="evidence" value="ECO:0007669"/>
    <property type="project" value="TreeGrafter"/>
</dbReference>
<protein>
    <submittedName>
        <fullName evidence="9">Adenine phosphoribosyltransferase</fullName>
    </submittedName>
</protein>
<dbReference type="InterPro" id="IPR050120">
    <property type="entry name" value="Adenine_PRTase"/>
</dbReference>
<dbReference type="PANTHER" id="PTHR11776">
    <property type="entry name" value="ADENINE PHOSPHORIBOSYLTRANSFERASE"/>
    <property type="match status" value="1"/>
</dbReference>
<comment type="caution">
    <text evidence="9">The sequence shown here is derived from an EMBL/GenBank/DDBJ whole genome shotgun (WGS) entry which is preliminary data.</text>
</comment>
<comment type="subunit">
    <text evidence="3">Homodimer.</text>
</comment>
<comment type="pathway">
    <text evidence="8">Purine metabolism.</text>
</comment>
<dbReference type="SUPFAM" id="SSF53271">
    <property type="entry name" value="PRTase-like"/>
    <property type="match status" value="1"/>
</dbReference>
<evidence type="ECO:0000256" key="5">
    <source>
        <dbReference type="ARBA" id="ARBA00022676"/>
    </source>
</evidence>
<keyword evidence="4" id="KW-0963">Cytoplasm</keyword>
<dbReference type="PANTHER" id="PTHR11776:SF7">
    <property type="entry name" value="PHOSPHORIBOSYLTRANSFERASE DOMAIN-CONTAINING PROTEIN"/>
    <property type="match status" value="1"/>
</dbReference>
<organism evidence="9 10">
    <name type="scientific">Blastococcus xanthinilyticus</name>
    <dbReference type="NCBI Taxonomy" id="1564164"/>
    <lineage>
        <taxon>Bacteria</taxon>
        <taxon>Bacillati</taxon>
        <taxon>Actinomycetota</taxon>
        <taxon>Actinomycetes</taxon>
        <taxon>Geodermatophilales</taxon>
        <taxon>Geodermatophilaceae</taxon>
        <taxon>Blastococcus</taxon>
    </lineage>
</organism>